<evidence type="ECO:0000313" key="1">
    <source>
        <dbReference type="EMBL" id="EGU66314.1"/>
    </source>
</evidence>
<dbReference type="Proteomes" id="UP000004274">
    <property type="component" value="Unassembled WGS sequence"/>
</dbReference>
<evidence type="ECO:0000313" key="2">
    <source>
        <dbReference type="Proteomes" id="UP000004274"/>
    </source>
</evidence>
<sequence>MFLKMIFKFSFFTKEISNKIFYKQVLSFWVLLWYTRLVAEIQFFYSVGTSDRVGAFLVPGLERPYL</sequence>
<comment type="caution">
    <text evidence="1">The sequence shown here is derived from an EMBL/GenBank/DDBJ whole genome shotgun (WGS) entry which is preliminary data.</text>
</comment>
<organism evidence="1 2">
    <name type="scientific">Streptococcus cristatus ATCC 51100</name>
    <dbReference type="NCBI Taxonomy" id="889201"/>
    <lineage>
        <taxon>Bacteria</taxon>
        <taxon>Bacillati</taxon>
        <taxon>Bacillota</taxon>
        <taxon>Bacilli</taxon>
        <taxon>Lactobacillales</taxon>
        <taxon>Streptococcaceae</taxon>
        <taxon>Streptococcus</taxon>
    </lineage>
</organism>
<name>A0AAV3ECL2_STRCR</name>
<proteinExistence type="predicted"/>
<accession>A0AAV3ECL2</accession>
<dbReference type="EMBL" id="AFUE01000010">
    <property type="protein sequence ID" value="EGU66314.1"/>
    <property type="molecule type" value="Genomic_DNA"/>
</dbReference>
<protein>
    <submittedName>
        <fullName evidence="1">Conserved domain protein</fullName>
    </submittedName>
</protein>
<gene>
    <name evidence="1" type="ORF">HMPREF9960_0499</name>
</gene>
<dbReference type="AlphaFoldDB" id="A0AAV3ECL2"/>
<reference evidence="1 2" key="1">
    <citation type="submission" date="2011-05" db="EMBL/GenBank/DDBJ databases">
        <authorList>
            <person name="Durkin A.S."/>
            <person name="McCorrison J."/>
            <person name="Torralba M."/>
            <person name="Gillis M."/>
            <person name="Methe B."/>
            <person name="Sutton G."/>
            <person name="Nelson K.E."/>
        </authorList>
    </citation>
    <scope>NUCLEOTIDE SEQUENCE [LARGE SCALE GENOMIC DNA]</scope>
    <source>
        <strain evidence="1 2">ATCC 51100</strain>
    </source>
</reference>